<evidence type="ECO:0000256" key="1">
    <source>
        <dbReference type="SAM" id="MobiDB-lite"/>
    </source>
</evidence>
<sequence length="87" mass="9464">MSIRSVIRLADWTIGPDREPGTSRPLYEVECTTCQASSEATEGPARPGSWALRHTGRHPGHRGYRAIITSFLRATPAPGNPLHEEAG</sequence>
<organism evidence="3 4">
    <name type="scientific">Streptomyces brevispora</name>
    <dbReference type="NCBI Taxonomy" id="887462"/>
    <lineage>
        <taxon>Bacteria</taxon>
        <taxon>Bacillati</taxon>
        <taxon>Actinomycetota</taxon>
        <taxon>Actinomycetes</taxon>
        <taxon>Kitasatosporales</taxon>
        <taxon>Streptomycetaceae</taxon>
        <taxon>Streptomyces</taxon>
    </lineage>
</organism>
<dbReference type="Proteomes" id="UP000318186">
    <property type="component" value="Unassembled WGS sequence"/>
</dbReference>
<dbReference type="Pfam" id="PF25232">
    <property type="entry name" value="DUF7848"/>
    <property type="match status" value="1"/>
</dbReference>
<dbReference type="RefSeq" id="WP_145762227.1">
    <property type="nucleotide sequence ID" value="NZ_JBHJUX010000022.1"/>
</dbReference>
<dbReference type="EMBL" id="VIWW01000001">
    <property type="protein sequence ID" value="TWG01658.1"/>
    <property type="molecule type" value="Genomic_DNA"/>
</dbReference>
<reference evidence="3 4" key="1">
    <citation type="submission" date="2019-06" db="EMBL/GenBank/DDBJ databases">
        <title>Sequencing the genomes of 1000 actinobacteria strains.</title>
        <authorList>
            <person name="Klenk H.-P."/>
        </authorList>
    </citation>
    <scope>NUCLEOTIDE SEQUENCE [LARGE SCALE GENOMIC DNA]</scope>
    <source>
        <strain evidence="3 4">DSM 42059</strain>
    </source>
</reference>
<proteinExistence type="predicted"/>
<dbReference type="AlphaFoldDB" id="A0A561UQM2"/>
<protein>
    <recommendedName>
        <fullName evidence="2">DUF7848 domain-containing protein</fullName>
    </recommendedName>
</protein>
<dbReference type="OrthoDB" id="4236662at2"/>
<evidence type="ECO:0000259" key="2">
    <source>
        <dbReference type="Pfam" id="PF25232"/>
    </source>
</evidence>
<evidence type="ECO:0000313" key="4">
    <source>
        <dbReference type="Proteomes" id="UP000318186"/>
    </source>
</evidence>
<name>A0A561UQM2_9ACTN</name>
<dbReference type="InterPro" id="IPR057170">
    <property type="entry name" value="DUF7848"/>
</dbReference>
<comment type="caution">
    <text evidence="3">The sequence shown here is derived from an EMBL/GenBank/DDBJ whole genome shotgun (WGS) entry which is preliminary data.</text>
</comment>
<gene>
    <name evidence="3" type="ORF">FHX80_1144</name>
</gene>
<feature type="domain" description="DUF7848" evidence="2">
    <location>
        <begin position="1"/>
        <end position="78"/>
    </location>
</feature>
<accession>A0A561UQM2</accession>
<feature type="region of interest" description="Disordered" evidence="1">
    <location>
        <begin position="38"/>
        <end position="59"/>
    </location>
</feature>
<evidence type="ECO:0000313" key="3">
    <source>
        <dbReference type="EMBL" id="TWG01658.1"/>
    </source>
</evidence>